<accession>A0A2N8UPA8</accession>
<name>A0A2N8UPA8_9BASI</name>
<evidence type="ECO:0000313" key="2">
    <source>
        <dbReference type="EMBL" id="SJX66678.1"/>
    </source>
</evidence>
<evidence type="ECO:0000259" key="1">
    <source>
        <dbReference type="Pfam" id="PF12146"/>
    </source>
</evidence>
<dbReference type="SUPFAM" id="SSF53474">
    <property type="entry name" value="alpha/beta-Hydrolases"/>
    <property type="match status" value="1"/>
</dbReference>
<organism evidence="2 3">
    <name type="scientific">Sporisorium reilianum f. sp. reilianum</name>
    <dbReference type="NCBI Taxonomy" id="72559"/>
    <lineage>
        <taxon>Eukaryota</taxon>
        <taxon>Fungi</taxon>
        <taxon>Dikarya</taxon>
        <taxon>Basidiomycota</taxon>
        <taxon>Ustilaginomycotina</taxon>
        <taxon>Ustilaginomycetes</taxon>
        <taxon>Ustilaginales</taxon>
        <taxon>Ustilaginaceae</taxon>
        <taxon>Sporisorium</taxon>
    </lineage>
</organism>
<evidence type="ECO:0000313" key="3">
    <source>
        <dbReference type="Proteomes" id="UP000239563"/>
    </source>
</evidence>
<dbReference type="Proteomes" id="UP000239563">
    <property type="component" value="Chromosome XXIII"/>
</dbReference>
<dbReference type="InterPro" id="IPR022742">
    <property type="entry name" value="Hydrolase_4"/>
</dbReference>
<protein>
    <recommendedName>
        <fullName evidence="1">Serine aminopeptidase S33 domain-containing protein</fullName>
    </recommendedName>
</protein>
<dbReference type="AlphaFoldDB" id="A0A2N8UPA8"/>
<reference evidence="2 3" key="1">
    <citation type="submission" date="2017-02" db="EMBL/GenBank/DDBJ databases">
        <authorList>
            <person name="Peterson S.W."/>
        </authorList>
    </citation>
    <scope>NUCLEOTIDE SEQUENCE [LARGE SCALE GENOMIC DNA]</scope>
    <source>
        <strain evidence="2 3">SRS1_H2-8</strain>
    </source>
</reference>
<dbReference type="PANTHER" id="PTHR42886:SF53">
    <property type="entry name" value="ALPHA_BETA-HYDROLASES SUPERFAMILY PROTEIN"/>
    <property type="match status" value="1"/>
</dbReference>
<dbReference type="EMBL" id="LT795076">
    <property type="protein sequence ID" value="SJX66678.1"/>
    <property type="molecule type" value="Genomic_DNA"/>
</dbReference>
<sequence length="305" mass="34249">MTDQQEIELRIPSIQPGVDIVGLLHRVDPSSNASSSASNSGQRRIALILHGLLAHKNQCYHRALASALPIDSFRFDFRGNGDTGGDWTMGNLGNDVEDLSSVIRHLHHEHGYAVELIVAHSRGSMVSWMYLSRPEADLQRDMGEKTYVEKLVVVSARWHMHKVLESYARFQEGFDKQGFYEWNITSAGKKRQYIVWPNDLQAMSQLTTPVNYVAKLNTNTHVLILHGTADRLVDQQDAQCYFEALSSNRARHPDTHRLHFVEGADHMYRGCTQPVVDHVLAWFSASGNKTEQSGAATPSTSTSRL</sequence>
<dbReference type="Pfam" id="PF12146">
    <property type="entry name" value="Hydrolase_4"/>
    <property type="match status" value="1"/>
</dbReference>
<dbReference type="InterPro" id="IPR029058">
    <property type="entry name" value="AB_hydrolase_fold"/>
</dbReference>
<dbReference type="Gene3D" id="3.40.50.1820">
    <property type="entry name" value="alpha/beta hydrolase"/>
    <property type="match status" value="1"/>
</dbReference>
<proteinExistence type="predicted"/>
<feature type="domain" description="Serine aminopeptidase S33" evidence="1">
    <location>
        <begin position="43"/>
        <end position="250"/>
    </location>
</feature>
<gene>
    <name evidence="2" type="ORF">SRS1_16896</name>
</gene>
<dbReference type="PANTHER" id="PTHR42886">
    <property type="entry name" value="RE40534P-RELATED"/>
    <property type="match status" value="1"/>
</dbReference>